<dbReference type="Gene3D" id="3.40.50.1820">
    <property type="entry name" value="alpha/beta hydrolase"/>
    <property type="match status" value="1"/>
</dbReference>
<dbReference type="InterPro" id="IPR000073">
    <property type="entry name" value="AB_hydrolase_1"/>
</dbReference>
<evidence type="ECO:0000256" key="4">
    <source>
        <dbReference type="ARBA" id="ARBA00022963"/>
    </source>
</evidence>
<dbReference type="PANTHER" id="PTHR11005">
    <property type="entry name" value="LYSOSOMAL ACID LIPASE-RELATED"/>
    <property type="match status" value="1"/>
</dbReference>
<dbReference type="Proteomes" id="UP001237642">
    <property type="component" value="Unassembled WGS sequence"/>
</dbReference>
<feature type="domain" description="AB hydrolase-1" evidence="8">
    <location>
        <begin position="24"/>
        <end position="325"/>
    </location>
</feature>
<comment type="similarity">
    <text evidence="1">Belongs to the AB hydrolase superfamily. Lipase family.</text>
</comment>
<evidence type="ECO:0000256" key="6">
    <source>
        <dbReference type="ARBA" id="ARBA00023180"/>
    </source>
</evidence>
<keyword evidence="4" id="KW-0442">Lipid degradation</keyword>
<dbReference type="Pfam" id="PF00561">
    <property type="entry name" value="Abhydrolase_1"/>
    <property type="match status" value="1"/>
</dbReference>
<evidence type="ECO:0000313" key="10">
    <source>
        <dbReference type="Proteomes" id="UP001237642"/>
    </source>
</evidence>
<sequence length="345" mass="39618">MVWPRKTRFHEGRTKESQRAIKQPVFLQHGLVVDGRSWFALSHADQILPLILIEHGYDVWIANTRGTAYSNRHVSSNLTYSDYWDFTFSEMGTYDLPAYLNFVYQQVGQKVHYIGHSQGTTMMFAGFSEWKVENRVKSLTLLSPAILLNHMPFGLVKIVAEAYIGEIAGSFGLRDLNVMIEPLGTIIRAICVVPGVNCFKIIFDILGTGQNCCFNSSTIELWLKFQPQPTSIKNLVHWSQGVRKPVFSQYDYGDPATNLEHYEVPEPPSYNLKKIPKDLPLFFVYGGHDWLSNRKDVHILLNKLRSYRTFRELYVDNYAHLDFIQGITSKDVVYPDIISFIRGIP</sequence>
<gene>
    <name evidence="9" type="ORF">POM88_024330</name>
</gene>
<keyword evidence="6" id="KW-0325">Glycoprotein</keyword>
<evidence type="ECO:0000256" key="5">
    <source>
        <dbReference type="ARBA" id="ARBA00023098"/>
    </source>
</evidence>
<protein>
    <submittedName>
        <fullName evidence="9">Lipase</fullName>
    </submittedName>
</protein>
<evidence type="ECO:0000256" key="3">
    <source>
        <dbReference type="ARBA" id="ARBA00022801"/>
    </source>
</evidence>
<dbReference type="EMBL" id="JAUIZM010000006">
    <property type="protein sequence ID" value="KAK1377586.1"/>
    <property type="molecule type" value="Genomic_DNA"/>
</dbReference>
<dbReference type="InterPro" id="IPR025483">
    <property type="entry name" value="Lipase_euk"/>
</dbReference>
<organism evidence="9 10">
    <name type="scientific">Heracleum sosnowskyi</name>
    <dbReference type="NCBI Taxonomy" id="360622"/>
    <lineage>
        <taxon>Eukaryota</taxon>
        <taxon>Viridiplantae</taxon>
        <taxon>Streptophyta</taxon>
        <taxon>Embryophyta</taxon>
        <taxon>Tracheophyta</taxon>
        <taxon>Spermatophyta</taxon>
        <taxon>Magnoliopsida</taxon>
        <taxon>eudicotyledons</taxon>
        <taxon>Gunneridae</taxon>
        <taxon>Pentapetalae</taxon>
        <taxon>asterids</taxon>
        <taxon>campanulids</taxon>
        <taxon>Apiales</taxon>
        <taxon>Apiaceae</taxon>
        <taxon>Apioideae</taxon>
        <taxon>apioid superclade</taxon>
        <taxon>Tordylieae</taxon>
        <taxon>Tordyliinae</taxon>
        <taxon>Heracleum</taxon>
    </lineage>
</organism>
<keyword evidence="2" id="KW-0732">Signal</keyword>
<dbReference type="InterPro" id="IPR029058">
    <property type="entry name" value="AB_hydrolase_fold"/>
</dbReference>
<dbReference type="GO" id="GO:0016788">
    <property type="term" value="F:hydrolase activity, acting on ester bonds"/>
    <property type="evidence" value="ECO:0007669"/>
    <property type="project" value="InterPro"/>
</dbReference>
<comment type="caution">
    <text evidence="9">The sequence shown here is derived from an EMBL/GenBank/DDBJ whole genome shotgun (WGS) entry which is preliminary data.</text>
</comment>
<dbReference type="PIRSF" id="PIRSF000862">
    <property type="entry name" value="Steryl_ester_lip"/>
    <property type="match status" value="1"/>
</dbReference>
<evidence type="ECO:0000256" key="7">
    <source>
        <dbReference type="PIRSR" id="PIRSR000862-1"/>
    </source>
</evidence>
<feature type="active site" description="Charge relay system" evidence="7">
    <location>
        <position position="289"/>
    </location>
</feature>
<keyword evidence="3" id="KW-0378">Hydrolase</keyword>
<feature type="active site" description="Nucleophile" evidence="7">
    <location>
        <position position="117"/>
    </location>
</feature>
<reference evidence="9" key="2">
    <citation type="submission" date="2023-05" db="EMBL/GenBank/DDBJ databases">
        <authorList>
            <person name="Schelkunov M.I."/>
        </authorList>
    </citation>
    <scope>NUCLEOTIDE SEQUENCE</scope>
    <source>
        <strain evidence="9">Hsosn_3</strain>
        <tissue evidence="9">Leaf</tissue>
    </source>
</reference>
<keyword evidence="10" id="KW-1185">Reference proteome</keyword>
<dbReference type="GO" id="GO:0016042">
    <property type="term" value="P:lipid catabolic process"/>
    <property type="evidence" value="ECO:0007669"/>
    <property type="project" value="UniProtKB-KW"/>
</dbReference>
<evidence type="ECO:0000313" key="9">
    <source>
        <dbReference type="EMBL" id="KAK1377586.1"/>
    </source>
</evidence>
<dbReference type="AlphaFoldDB" id="A0AAD8I267"/>
<proteinExistence type="inferred from homology"/>
<dbReference type="SUPFAM" id="SSF53474">
    <property type="entry name" value="alpha/beta-Hydrolases"/>
    <property type="match status" value="1"/>
</dbReference>
<accession>A0AAD8I267</accession>
<evidence type="ECO:0000259" key="8">
    <source>
        <dbReference type="Pfam" id="PF00561"/>
    </source>
</evidence>
<feature type="active site" description="Charge relay system" evidence="7">
    <location>
        <position position="320"/>
    </location>
</feature>
<evidence type="ECO:0000256" key="1">
    <source>
        <dbReference type="ARBA" id="ARBA00010701"/>
    </source>
</evidence>
<name>A0AAD8I267_9APIA</name>
<reference evidence="9" key="1">
    <citation type="submission" date="2023-02" db="EMBL/GenBank/DDBJ databases">
        <title>Genome of toxic invasive species Heracleum sosnowskyi carries increased number of genes despite the absence of recent whole-genome duplications.</title>
        <authorList>
            <person name="Schelkunov M."/>
            <person name="Shtratnikova V."/>
            <person name="Makarenko M."/>
            <person name="Klepikova A."/>
            <person name="Omelchenko D."/>
            <person name="Novikova G."/>
            <person name="Obukhova E."/>
            <person name="Bogdanov V."/>
            <person name="Penin A."/>
            <person name="Logacheva M."/>
        </authorList>
    </citation>
    <scope>NUCLEOTIDE SEQUENCE</scope>
    <source>
        <strain evidence="9">Hsosn_3</strain>
        <tissue evidence="9">Leaf</tissue>
    </source>
</reference>
<keyword evidence="5" id="KW-0443">Lipid metabolism</keyword>
<evidence type="ECO:0000256" key="2">
    <source>
        <dbReference type="ARBA" id="ARBA00022729"/>
    </source>
</evidence>
<dbReference type="FunFam" id="3.40.50.1820:FF:000057">
    <property type="entry name" value="Lipase"/>
    <property type="match status" value="1"/>
</dbReference>